<evidence type="ECO:0000256" key="2">
    <source>
        <dbReference type="SAM" id="SignalP"/>
    </source>
</evidence>
<comment type="caution">
    <text evidence="3">The sequence shown here is derived from an EMBL/GenBank/DDBJ whole genome shotgun (WGS) entry which is preliminary data.</text>
</comment>
<evidence type="ECO:0000313" key="4">
    <source>
        <dbReference type="Proteomes" id="UP000813444"/>
    </source>
</evidence>
<sequence>MPHSTRGHACSLLLSLSLLSLAILFLPVSAGLFLEKCARAYPPAPRSCPTYAQNGHIGTVAGSAYKSVSQRVGRNRVCTLLRHARAAPRPPCMRYQSTGPSLLHTAATHLRYRYLQQQPLLPSPPRLLPPRSISTFFFFLFIFGDRAERGAAGKGLSILSFANACPSSQEARSQGASSEHVLPSGLGK</sequence>
<name>A0A8K0T1M9_9HYPO</name>
<feature type="signal peptide" evidence="2">
    <location>
        <begin position="1"/>
        <end position="30"/>
    </location>
</feature>
<keyword evidence="2" id="KW-0732">Signal</keyword>
<keyword evidence="4" id="KW-1185">Reference proteome</keyword>
<dbReference type="Proteomes" id="UP000813444">
    <property type="component" value="Unassembled WGS sequence"/>
</dbReference>
<evidence type="ECO:0000256" key="1">
    <source>
        <dbReference type="SAM" id="MobiDB-lite"/>
    </source>
</evidence>
<accession>A0A8K0T1M9</accession>
<feature type="chain" id="PRO_5035431608" evidence="2">
    <location>
        <begin position="31"/>
        <end position="188"/>
    </location>
</feature>
<evidence type="ECO:0000313" key="3">
    <source>
        <dbReference type="EMBL" id="KAH7328583.1"/>
    </source>
</evidence>
<proteinExistence type="predicted"/>
<reference evidence="3" key="1">
    <citation type="journal article" date="2021" name="Nat. Commun.">
        <title>Genetic determinants of endophytism in the Arabidopsis root mycobiome.</title>
        <authorList>
            <person name="Mesny F."/>
            <person name="Miyauchi S."/>
            <person name="Thiergart T."/>
            <person name="Pickel B."/>
            <person name="Atanasova L."/>
            <person name="Karlsson M."/>
            <person name="Huettel B."/>
            <person name="Barry K.W."/>
            <person name="Haridas S."/>
            <person name="Chen C."/>
            <person name="Bauer D."/>
            <person name="Andreopoulos W."/>
            <person name="Pangilinan J."/>
            <person name="LaButti K."/>
            <person name="Riley R."/>
            <person name="Lipzen A."/>
            <person name="Clum A."/>
            <person name="Drula E."/>
            <person name="Henrissat B."/>
            <person name="Kohler A."/>
            <person name="Grigoriev I.V."/>
            <person name="Martin F.M."/>
            <person name="Hacquard S."/>
        </authorList>
    </citation>
    <scope>NUCLEOTIDE SEQUENCE</scope>
    <source>
        <strain evidence="3">MPI-CAGE-CH-0235</strain>
    </source>
</reference>
<protein>
    <submittedName>
        <fullName evidence="3">Uncharacterized protein</fullName>
    </submittedName>
</protein>
<dbReference type="EMBL" id="JAGPNK010000001">
    <property type="protein sequence ID" value="KAH7328583.1"/>
    <property type="molecule type" value="Genomic_DNA"/>
</dbReference>
<dbReference type="AlphaFoldDB" id="A0A8K0T1M9"/>
<feature type="region of interest" description="Disordered" evidence="1">
    <location>
        <begin position="169"/>
        <end position="188"/>
    </location>
</feature>
<gene>
    <name evidence="3" type="ORF">B0I35DRAFT_21671</name>
</gene>
<organism evidence="3 4">
    <name type="scientific">Stachybotrys elegans</name>
    <dbReference type="NCBI Taxonomy" id="80388"/>
    <lineage>
        <taxon>Eukaryota</taxon>
        <taxon>Fungi</taxon>
        <taxon>Dikarya</taxon>
        <taxon>Ascomycota</taxon>
        <taxon>Pezizomycotina</taxon>
        <taxon>Sordariomycetes</taxon>
        <taxon>Hypocreomycetidae</taxon>
        <taxon>Hypocreales</taxon>
        <taxon>Stachybotryaceae</taxon>
        <taxon>Stachybotrys</taxon>
    </lineage>
</organism>